<organism evidence="1">
    <name type="scientific">Candidatus Kentrum sp. SD</name>
    <dbReference type="NCBI Taxonomy" id="2126332"/>
    <lineage>
        <taxon>Bacteria</taxon>
        <taxon>Pseudomonadati</taxon>
        <taxon>Pseudomonadota</taxon>
        <taxon>Gammaproteobacteria</taxon>
        <taxon>Candidatus Kentrum</taxon>
    </lineage>
</organism>
<name>A0A450YJD8_9GAMM</name>
<protein>
    <submittedName>
        <fullName evidence="1">Uncharacterized protein</fullName>
    </submittedName>
</protein>
<sequence length="79" mass="8397">MALIEMQSTHEVINCEGRRIIPTNSMLSSGCAVIDTNIFLGSLGKHSVDSLCALGKPPPINIVIPSCCSCIGKTKIPRD</sequence>
<dbReference type="AlphaFoldDB" id="A0A450YJD8"/>
<proteinExistence type="predicted"/>
<evidence type="ECO:0000313" key="1">
    <source>
        <dbReference type="EMBL" id="VFK41638.1"/>
    </source>
</evidence>
<reference evidence="1" key="1">
    <citation type="submission" date="2019-02" db="EMBL/GenBank/DDBJ databases">
        <authorList>
            <person name="Gruber-Vodicka R. H."/>
            <person name="Seah K. B. B."/>
        </authorList>
    </citation>
    <scope>NUCLEOTIDE SEQUENCE</scope>
    <source>
        <strain evidence="2">BECK_S1320</strain>
        <strain evidence="1">BECK_S1321</strain>
    </source>
</reference>
<dbReference type="EMBL" id="CAADFR010000098">
    <property type="protein sequence ID" value="VFK41638.1"/>
    <property type="molecule type" value="Genomic_DNA"/>
</dbReference>
<gene>
    <name evidence="2" type="ORF">BECKSD772E_GA0070983_10872</name>
    <name evidence="1" type="ORF">BECKSD772F_GA0070984_10981</name>
</gene>
<evidence type="ECO:0000313" key="2">
    <source>
        <dbReference type="EMBL" id="VFK47047.1"/>
    </source>
</evidence>
<accession>A0A450YJD8</accession>
<dbReference type="EMBL" id="CAADFU010000087">
    <property type="protein sequence ID" value="VFK47047.1"/>
    <property type="molecule type" value="Genomic_DNA"/>
</dbReference>